<dbReference type="SUPFAM" id="SSF50129">
    <property type="entry name" value="GroES-like"/>
    <property type="match status" value="1"/>
</dbReference>
<accession>A0A0P7AXI3</accession>
<dbReference type="SUPFAM" id="SSF51735">
    <property type="entry name" value="NAD(P)-binding Rossmann-fold domains"/>
    <property type="match status" value="1"/>
</dbReference>
<dbReference type="InterPro" id="IPR013149">
    <property type="entry name" value="ADH-like_C"/>
</dbReference>
<dbReference type="InterPro" id="IPR020843">
    <property type="entry name" value="ER"/>
</dbReference>
<dbReference type="EMBL" id="LKCW01000044">
    <property type="protein sequence ID" value="KPM42715.1"/>
    <property type="molecule type" value="Genomic_DNA"/>
</dbReference>
<gene>
    <name evidence="4" type="ORF">AK830_g3852</name>
</gene>
<feature type="domain" description="Enoyl reductase (ER)" evidence="3">
    <location>
        <begin position="12"/>
        <end position="350"/>
    </location>
</feature>
<proteinExistence type="inferred from homology"/>
<organism evidence="4 5">
    <name type="scientific">Neonectria ditissima</name>
    <dbReference type="NCBI Taxonomy" id="78410"/>
    <lineage>
        <taxon>Eukaryota</taxon>
        <taxon>Fungi</taxon>
        <taxon>Dikarya</taxon>
        <taxon>Ascomycota</taxon>
        <taxon>Pezizomycotina</taxon>
        <taxon>Sordariomycetes</taxon>
        <taxon>Hypocreomycetidae</taxon>
        <taxon>Hypocreales</taxon>
        <taxon>Nectriaceae</taxon>
        <taxon>Neonectria</taxon>
    </lineage>
</organism>
<dbReference type="PANTHER" id="PTHR45348:SF7">
    <property type="entry name" value="ZINC BINDING OXIDOREDUCTASE, PUTATIVE-RELATED"/>
    <property type="match status" value="1"/>
</dbReference>
<dbReference type="InterPro" id="IPR036291">
    <property type="entry name" value="NAD(P)-bd_dom_sf"/>
</dbReference>
<dbReference type="GO" id="GO:0016651">
    <property type="term" value="F:oxidoreductase activity, acting on NAD(P)H"/>
    <property type="evidence" value="ECO:0007669"/>
    <property type="project" value="InterPro"/>
</dbReference>
<sequence>MADTHANSIYLGPDGKLAVREVTETYVPEGSQSLVRVQYSGVNPCDLNFSYIGLNNFITGFELSGTVVETGPTSPFKVGDAVCGISPIGFPQLSSVGTHQDLAIAEANLLYAVPAGLQLKDAGGIAMASQTASDALFNELGFGLSEGNVSGTDPKGHPILIWGGASNVGSAAIQIAKSAGFNPIFATASPKNHDELKRLGATHCFDYRSPLVVDDIQAATKELGVSLTTAFDTVGKGSVPGEQNTPALTKAALSGATPEDLNLVCTLPIPSDKAFKNCTSYRPSGSIGAMGTPQDPEAPIRVRKAMEYFLASYERVVKISAVTVVKGAEAGIREIERVARGGASMEKVVIEHPL</sequence>
<name>A0A0P7AXI3_9HYPO</name>
<protein>
    <recommendedName>
        <fullName evidence="3">Enoyl reductase (ER) domain-containing protein</fullName>
    </recommendedName>
</protein>
<dbReference type="STRING" id="78410.A0A0P7AXI3"/>
<dbReference type="Proteomes" id="UP000050424">
    <property type="component" value="Unassembled WGS sequence"/>
</dbReference>
<dbReference type="InterPro" id="IPR013154">
    <property type="entry name" value="ADH-like_N"/>
</dbReference>
<comment type="caution">
    <text evidence="4">The sequence shown here is derived from an EMBL/GenBank/DDBJ whole genome shotgun (WGS) entry which is preliminary data.</text>
</comment>
<comment type="similarity">
    <text evidence="1">Belongs to the zinc-containing alcohol dehydrogenase family.</text>
</comment>
<evidence type="ECO:0000313" key="5">
    <source>
        <dbReference type="Proteomes" id="UP000050424"/>
    </source>
</evidence>
<evidence type="ECO:0000259" key="3">
    <source>
        <dbReference type="SMART" id="SM00829"/>
    </source>
</evidence>
<keyword evidence="5" id="KW-1185">Reference proteome</keyword>
<dbReference type="Gene3D" id="3.40.50.720">
    <property type="entry name" value="NAD(P)-binding Rossmann-like Domain"/>
    <property type="match status" value="1"/>
</dbReference>
<dbReference type="InterPro" id="IPR011032">
    <property type="entry name" value="GroES-like_sf"/>
</dbReference>
<dbReference type="Gene3D" id="3.90.180.10">
    <property type="entry name" value="Medium-chain alcohol dehydrogenases, catalytic domain"/>
    <property type="match status" value="1"/>
</dbReference>
<keyword evidence="2" id="KW-0560">Oxidoreductase</keyword>
<dbReference type="OrthoDB" id="10257049at2759"/>
<dbReference type="Pfam" id="PF00107">
    <property type="entry name" value="ADH_zinc_N"/>
    <property type="match status" value="1"/>
</dbReference>
<dbReference type="PANTHER" id="PTHR45348">
    <property type="entry name" value="HYPOTHETICAL OXIDOREDUCTASE (EUROFUNG)"/>
    <property type="match status" value="1"/>
</dbReference>
<dbReference type="InterPro" id="IPR047122">
    <property type="entry name" value="Trans-enoyl_RdTase-like"/>
</dbReference>
<dbReference type="AlphaFoldDB" id="A0A0P7AXI3"/>
<evidence type="ECO:0000256" key="2">
    <source>
        <dbReference type="ARBA" id="ARBA00023002"/>
    </source>
</evidence>
<dbReference type="CDD" id="cd08249">
    <property type="entry name" value="enoyl_reductase_like"/>
    <property type="match status" value="1"/>
</dbReference>
<reference evidence="4 5" key="1">
    <citation type="submission" date="2015-09" db="EMBL/GenBank/DDBJ databases">
        <title>Draft genome of a European isolate of the apple canker pathogen Neonectria ditissima.</title>
        <authorList>
            <person name="Gomez-Cortecero A."/>
            <person name="Harrison R.J."/>
            <person name="Armitage A.D."/>
        </authorList>
    </citation>
    <scope>NUCLEOTIDE SEQUENCE [LARGE SCALE GENOMIC DNA]</scope>
    <source>
        <strain evidence="4 5">R09/05</strain>
    </source>
</reference>
<evidence type="ECO:0000256" key="1">
    <source>
        <dbReference type="ARBA" id="ARBA00008072"/>
    </source>
</evidence>
<dbReference type="Pfam" id="PF08240">
    <property type="entry name" value="ADH_N"/>
    <property type="match status" value="1"/>
</dbReference>
<evidence type="ECO:0000313" key="4">
    <source>
        <dbReference type="EMBL" id="KPM42715.1"/>
    </source>
</evidence>
<dbReference type="SMART" id="SM00829">
    <property type="entry name" value="PKS_ER"/>
    <property type="match status" value="1"/>
</dbReference>